<dbReference type="OrthoDB" id="2788229at2759"/>
<dbReference type="EMBL" id="JAEVFJ010000036">
    <property type="protein sequence ID" value="KAH8091431.1"/>
    <property type="molecule type" value="Genomic_DNA"/>
</dbReference>
<dbReference type="Proteomes" id="UP000813824">
    <property type="component" value="Unassembled WGS sequence"/>
</dbReference>
<organism evidence="1 2">
    <name type="scientific">Cristinia sonorae</name>
    <dbReference type="NCBI Taxonomy" id="1940300"/>
    <lineage>
        <taxon>Eukaryota</taxon>
        <taxon>Fungi</taxon>
        <taxon>Dikarya</taxon>
        <taxon>Basidiomycota</taxon>
        <taxon>Agaricomycotina</taxon>
        <taxon>Agaricomycetes</taxon>
        <taxon>Agaricomycetidae</taxon>
        <taxon>Agaricales</taxon>
        <taxon>Pleurotineae</taxon>
        <taxon>Stephanosporaceae</taxon>
        <taxon>Cristinia</taxon>
    </lineage>
</organism>
<comment type="caution">
    <text evidence="1">The sequence shown here is derived from an EMBL/GenBank/DDBJ whole genome shotgun (WGS) entry which is preliminary data.</text>
</comment>
<protein>
    <recommendedName>
        <fullName evidence="3">F-box domain-containing protein</fullName>
    </recommendedName>
</protein>
<dbReference type="AlphaFoldDB" id="A0A8K0UJ74"/>
<proteinExistence type="predicted"/>
<evidence type="ECO:0008006" key="3">
    <source>
        <dbReference type="Google" id="ProtNLM"/>
    </source>
</evidence>
<evidence type="ECO:0000313" key="2">
    <source>
        <dbReference type="Proteomes" id="UP000813824"/>
    </source>
</evidence>
<keyword evidence="2" id="KW-1185">Reference proteome</keyword>
<name>A0A8K0UJ74_9AGAR</name>
<evidence type="ECO:0000313" key="1">
    <source>
        <dbReference type="EMBL" id="KAH8091431.1"/>
    </source>
</evidence>
<gene>
    <name evidence="1" type="ORF">BXZ70DRAFT_486628</name>
</gene>
<sequence length="339" mass="38599">MHPHHTLGSAIGGLPVEIWDYIIDLIAEDPSGWASGGYIPRCMLVCKTWVPRCRFHTSPFEDVTISSAKEMESYAVLLRTSPRRARSVHCLKIKPKDVTDCRWVTLVPVRLPRLRNLYVLTLSNIDFGQQDTRFSQFYSSFCCPNLRIDNVCGVQWPRLTVPNLASLKITTGLDCDNAWRASALAGHFKIRSHTISELEVEAAWSELASLSHRDIHASKLRKLNLSLVRSDLIFREDDGRLWTNVVGLFRKYCLRLPVPKGQLPRNHDGRGGGLRIRHQDASLSCFFASSRDHIISGLNPPVPHECGRPRPGRGYLPFQNPRRMRILGYFQPRFHAMHS</sequence>
<accession>A0A8K0UJ74</accession>
<reference evidence="1" key="1">
    <citation type="journal article" date="2021" name="New Phytol.">
        <title>Evolutionary innovations through gain and loss of genes in the ectomycorrhizal Boletales.</title>
        <authorList>
            <person name="Wu G."/>
            <person name="Miyauchi S."/>
            <person name="Morin E."/>
            <person name="Kuo A."/>
            <person name="Drula E."/>
            <person name="Varga T."/>
            <person name="Kohler A."/>
            <person name="Feng B."/>
            <person name="Cao Y."/>
            <person name="Lipzen A."/>
            <person name="Daum C."/>
            <person name="Hundley H."/>
            <person name="Pangilinan J."/>
            <person name="Johnson J."/>
            <person name="Barry K."/>
            <person name="LaButti K."/>
            <person name="Ng V."/>
            <person name="Ahrendt S."/>
            <person name="Min B."/>
            <person name="Choi I.G."/>
            <person name="Park H."/>
            <person name="Plett J.M."/>
            <person name="Magnuson J."/>
            <person name="Spatafora J.W."/>
            <person name="Nagy L.G."/>
            <person name="Henrissat B."/>
            <person name="Grigoriev I.V."/>
            <person name="Yang Z.L."/>
            <person name="Xu J."/>
            <person name="Martin F.M."/>
        </authorList>
    </citation>
    <scope>NUCLEOTIDE SEQUENCE</scope>
    <source>
        <strain evidence="1">KKN 215</strain>
    </source>
</reference>